<dbReference type="AlphaFoldDB" id="A0AAX4KDC7"/>
<sequence length="370" mass="42817">MSGPSQSSATRIVQSLLSSHPHLSTQQMYQAATEGLRPVLRPAHVVDNQGRIRMKRVSNMREGRRPWVPMPTAPFPDHPFKSVNFLKRTILASLESQGLIHKARIERPIETEQERHEAIANAMRLTRKDERTAMRLKEPVPIPRIPKTTVTEYAWKMGPSPQRAASLSEVDPDEIGFEKNNRKKDKPPHQLEGVEEELLDEEELELRRLNKMDEEDDENLAMRMQRAWEKNRGEPLPLSTFSNQDEPVDDIQLRWDQAVRLEEKFMESQILEQQQIAERQQARRAAFKLERERKKQERLEDQLAGRTDAIRAEKKRIEALEAIESYARQTGEDVSGWYAELGINEGEELPVDEDRKKRRGGGGFGLRRDA</sequence>
<keyword evidence="1" id="KW-0175">Coiled coil</keyword>
<evidence type="ECO:0000313" key="3">
    <source>
        <dbReference type="EMBL" id="WWD04487.1"/>
    </source>
</evidence>
<accession>A0AAX4KDC7</accession>
<evidence type="ECO:0000256" key="2">
    <source>
        <dbReference type="SAM" id="MobiDB-lite"/>
    </source>
</evidence>
<feature type="coiled-coil region" evidence="1">
    <location>
        <begin position="277"/>
        <end position="309"/>
    </location>
</feature>
<proteinExistence type="predicted"/>
<dbReference type="GeneID" id="91101361"/>
<evidence type="ECO:0000313" key="4">
    <source>
        <dbReference type="Proteomes" id="UP001358614"/>
    </source>
</evidence>
<gene>
    <name evidence="3" type="ORF">V865_002557</name>
</gene>
<keyword evidence="4" id="KW-1185">Reference proteome</keyword>
<organism evidence="3 4">
    <name type="scientific">Kwoniella europaea PYCC6329</name>
    <dbReference type="NCBI Taxonomy" id="1423913"/>
    <lineage>
        <taxon>Eukaryota</taxon>
        <taxon>Fungi</taxon>
        <taxon>Dikarya</taxon>
        <taxon>Basidiomycota</taxon>
        <taxon>Agaricomycotina</taxon>
        <taxon>Tremellomycetes</taxon>
        <taxon>Tremellales</taxon>
        <taxon>Cryptococcaceae</taxon>
        <taxon>Kwoniella</taxon>
    </lineage>
</organism>
<protein>
    <recommendedName>
        <fullName evidence="5">37S ribosomal protein S25, mitochondrial</fullName>
    </recommendedName>
</protein>
<dbReference type="KEGG" id="ker:91101361"/>
<evidence type="ECO:0008006" key="5">
    <source>
        <dbReference type="Google" id="ProtNLM"/>
    </source>
</evidence>
<dbReference type="RefSeq" id="XP_066082454.1">
    <property type="nucleotide sequence ID" value="XM_066226357.1"/>
</dbReference>
<name>A0AAX4KDC7_9TREE</name>
<dbReference type="Proteomes" id="UP001358614">
    <property type="component" value="Chromosome 1"/>
</dbReference>
<feature type="compositionally biased region" description="Gly residues" evidence="2">
    <location>
        <begin position="361"/>
        <end position="370"/>
    </location>
</feature>
<feature type="region of interest" description="Disordered" evidence="2">
    <location>
        <begin position="348"/>
        <end position="370"/>
    </location>
</feature>
<dbReference type="EMBL" id="CP144089">
    <property type="protein sequence ID" value="WWD04487.1"/>
    <property type="molecule type" value="Genomic_DNA"/>
</dbReference>
<reference evidence="3 4" key="1">
    <citation type="submission" date="2024-01" db="EMBL/GenBank/DDBJ databases">
        <title>Comparative genomics of Cryptococcus and Kwoniella reveals pathogenesis evolution and contrasting modes of karyotype evolution via chromosome fusion or intercentromeric recombination.</title>
        <authorList>
            <person name="Coelho M.A."/>
            <person name="David-Palma M."/>
            <person name="Shea T."/>
            <person name="Bowers K."/>
            <person name="McGinley-Smith S."/>
            <person name="Mohammad A.W."/>
            <person name="Gnirke A."/>
            <person name="Yurkov A.M."/>
            <person name="Nowrousian M."/>
            <person name="Sun S."/>
            <person name="Cuomo C.A."/>
            <person name="Heitman J."/>
        </authorList>
    </citation>
    <scope>NUCLEOTIDE SEQUENCE [LARGE SCALE GENOMIC DNA]</scope>
    <source>
        <strain evidence="3 4">PYCC6329</strain>
    </source>
</reference>
<evidence type="ECO:0000256" key="1">
    <source>
        <dbReference type="SAM" id="Coils"/>
    </source>
</evidence>